<dbReference type="PANTHER" id="PTHR34227">
    <property type="entry name" value="CHAPERONE PROTEIN YCDY"/>
    <property type="match status" value="1"/>
</dbReference>
<sequence length="223" mass="24670">MTSLNDFTPTFDDERALRADIYRLLGALLLAAPDVDLLDWLGGLEIEEDDSPLALHWQALARAAANSNPDALTQAHFGHLVGVIQGDVVPYASWYWNGRLMDEPLIVLRRDLRRLGIARAAHSNDPEDHLAALCEVMALLIESASETVNKSEATFFLRHIAPWAERCMADLARVETPFYACLGELGQHFFALERERLVLMDKQDTSSDLIASVSLDTPAGASD</sequence>
<evidence type="ECO:0000313" key="3">
    <source>
        <dbReference type="Proteomes" id="UP000321272"/>
    </source>
</evidence>
<dbReference type="KEGG" id="paur:FGL86_13595"/>
<dbReference type="Proteomes" id="UP000321272">
    <property type="component" value="Chromosome"/>
</dbReference>
<accession>A0A5B8SYY2</accession>
<keyword evidence="3" id="KW-1185">Reference proteome</keyword>
<evidence type="ECO:0000313" key="2">
    <source>
        <dbReference type="EMBL" id="QEA40008.1"/>
    </source>
</evidence>
<dbReference type="InterPro" id="IPR020945">
    <property type="entry name" value="DMSO/NO3_reduct_chaperone"/>
</dbReference>
<dbReference type="RefSeq" id="WP_147185072.1">
    <property type="nucleotide sequence ID" value="NZ_CP042382.1"/>
</dbReference>
<evidence type="ECO:0000256" key="1">
    <source>
        <dbReference type="ARBA" id="ARBA00023186"/>
    </source>
</evidence>
<gene>
    <name evidence="2" type="ORF">FGL86_13595</name>
</gene>
<dbReference type="EMBL" id="CP042382">
    <property type="protein sequence ID" value="QEA40008.1"/>
    <property type="molecule type" value="Genomic_DNA"/>
</dbReference>
<protein>
    <submittedName>
        <fullName evidence="2">Molecular chaperone TorD family protein</fullName>
    </submittedName>
</protein>
<name>A0A5B8SYY2_9GAMM</name>
<dbReference type="AlphaFoldDB" id="A0A5B8SYY2"/>
<reference evidence="2 3" key="1">
    <citation type="submission" date="2019-06" db="EMBL/GenBank/DDBJ databases">
        <title>Genome analyses of bacteria isolated from kimchi.</title>
        <authorList>
            <person name="Lee S."/>
            <person name="Ahn S."/>
            <person name="Roh S."/>
        </authorList>
    </citation>
    <scope>NUCLEOTIDE SEQUENCE [LARGE SCALE GENOMIC DNA]</scope>
    <source>
        <strain evidence="2 3">CBA4606</strain>
    </source>
</reference>
<dbReference type="InterPro" id="IPR036411">
    <property type="entry name" value="TorD-like_sf"/>
</dbReference>
<proteinExistence type="predicted"/>
<dbReference type="Pfam" id="PF02613">
    <property type="entry name" value="Nitrate_red_del"/>
    <property type="match status" value="1"/>
</dbReference>
<dbReference type="Gene3D" id="1.10.3480.10">
    <property type="entry name" value="TorD-like"/>
    <property type="match status" value="1"/>
</dbReference>
<dbReference type="InterPro" id="IPR050289">
    <property type="entry name" value="TorD/DmsD_chaperones"/>
</dbReference>
<dbReference type="SUPFAM" id="SSF89155">
    <property type="entry name" value="TorD-like"/>
    <property type="match status" value="1"/>
</dbReference>
<keyword evidence="1" id="KW-0143">Chaperone</keyword>
<dbReference type="OrthoDB" id="8526323at2"/>
<organism evidence="2 3">
    <name type="scientific">Pistricoccus aurantiacus</name>
    <dbReference type="NCBI Taxonomy" id="1883414"/>
    <lineage>
        <taxon>Bacteria</taxon>
        <taxon>Pseudomonadati</taxon>
        <taxon>Pseudomonadota</taxon>
        <taxon>Gammaproteobacteria</taxon>
        <taxon>Oceanospirillales</taxon>
        <taxon>Halomonadaceae</taxon>
        <taxon>Pistricoccus</taxon>
    </lineage>
</organism>
<dbReference type="PANTHER" id="PTHR34227:SF1">
    <property type="entry name" value="DIMETHYL SULFOXIDE REDUCTASE CHAPERONE-RELATED"/>
    <property type="match status" value="1"/>
</dbReference>